<feature type="transmembrane region" description="Helical" evidence="6">
    <location>
        <begin position="95"/>
        <end position="115"/>
    </location>
</feature>
<dbReference type="AlphaFoldDB" id="A0A6A6ZZX4"/>
<evidence type="ECO:0000256" key="2">
    <source>
        <dbReference type="ARBA" id="ARBA00022692"/>
    </source>
</evidence>
<dbReference type="InterPro" id="IPR049326">
    <property type="entry name" value="Rhodopsin_dom_fungi"/>
</dbReference>
<protein>
    <recommendedName>
        <fullName evidence="7">Rhodopsin domain-containing protein</fullName>
    </recommendedName>
</protein>
<dbReference type="PANTHER" id="PTHR33048:SF47">
    <property type="entry name" value="INTEGRAL MEMBRANE PROTEIN-RELATED"/>
    <property type="match status" value="1"/>
</dbReference>
<evidence type="ECO:0000313" key="8">
    <source>
        <dbReference type="EMBL" id="KAF2826620.1"/>
    </source>
</evidence>
<dbReference type="PANTHER" id="PTHR33048">
    <property type="entry name" value="PTH11-LIKE INTEGRAL MEMBRANE PROTEIN (AFU_ORTHOLOGUE AFUA_5G11245)"/>
    <property type="match status" value="1"/>
</dbReference>
<comment type="subcellular location">
    <subcellularLocation>
        <location evidence="1">Membrane</location>
        <topology evidence="1">Multi-pass membrane protein</topology>
    </subcellularLocation>
</comment>
<dbReference type="OrthoDB" id="444631at2759"/>
<feature type="transmembrane region" description="Helical" evidence="6">
    <location>
        <begin position="243"/>
        <end position="263"/>
    </location>
</feature>
<keyword evidence="2 6" id="KW-0812">Transmembrane</keyword>
<organism evidence="8 9">
    <name type="scientific">Ophiobolus disseminans</name>
    <dbReference type="NCBI Taxonomy" id="1469910"/>
    <lineage>
        <taxon>Eukaryota</taxon>
        <taxon>Fungi</taxon>
        <taxon>Dikarya</taxon>
        <taxon>Ascomycota</taxon>
        <taxon>Pezizomycotina</taxon>
        <taxon>Dothideomycetes</taxon>
        <taxon>Pleosporomycetidae</taxon>
        <taxon>Pleosporales</taxon>
        <taxon>Pleosporineae</taxon>
        <taxon>Phaeosphaeriaceae</taxon>
        <taxon>Ophiobolus</taxon>
    </lineage>
</organism>
<dbReference type="GO" id="GO:0016020">
    <property type="term" value="C:membrane"/>
    <property type="evidence" value="ECO:0007669"/>
    <property type="project" value="UniProtKB-SubCell"/>
</dbReference>
<proteinExistence type="inferred from homology"/>
<dbReference type="Proteomes" id="UP000799424">
    <property type="component" value="Unassembled WGS sequence"/>
</dbReference>
<evidence type="ECO:0000256" key="3">
    <source>
        <dbReference type="ARBA" id="ARBA00022989"/>
    </source>
</evidence>
<keyword evidence="4 6" id="KW-0472">Membrane</keyword>
<reference evidence="8" key="1">
    <citation type="journal article" date="2020" name="Stud. Mycol.">
        <title>101 Dothideomycetes genomes: a test case for predicting lifestyles and emergence of pathogens.</title>
        <authorList>
            <person name="Haridas S."/>
            <person name="Albert R."/>
            <person name="Binder M."/>
            <person name="Bloem J."/>
            <person name="Labutti K."/>
            <person name="Salamov A."/>
            <person name="Andreopoulos B."/>
            <person name="Baker S."/>
            <person name="Barry K."/>
            <person name="Bills G."/>
            <person name="Bluhm B."/>
            <person name="Cannon C."/>
            <person name="Castanera R."/>
            <person name="Culley D."/>
            <person name="Daum C."/>
            <person name="Ezra D."/>
            <person name="Gonzalez J."/>
            <person name="Henrissat B."/>
            <person name="Kuo A."/>
            <person name="Liang C."/>
            <person name="Lipzen A."/>
            <person name="Lutzoni F."/>
            <person name="Magnuson J."/>
            <person name="Mondo S."/>
            <person name="Nolan M."/>
            <person name="Ohm R."/>
            <person name="Pangilinan J."/>
            <person name="Park H.-J."/>
            <person name="Ramirez L."/>
            <person name="Alfaro M."/>
            <person name="Sun H."/>
            <person name="Tritt A."/>
            <person name="Yoshinaga Y."/>
            <person name="Zwiers L.-H."/>
            <person name="Turgeon B."/>
            <person name="Goodwin S."/>
            <person name="Spatafora J."/>
            <person name="Crous P."/>
            <person name="Grigoriev I."/>
        </authorList>
    </citation>
    <scope>NUCLEOTIDE SEQUENCE</scope>
    <source>
        <strain evidence="8">CBS 113818</strain>
    </source>
</reference>
<accession>A0A6A6ZZX4</accession>
<evidence type="ECO:0000256" key="5">
    <source>
        <dbReference type="ARBA" id="ARBA00038359"/>
    </source>
</evidence>
<sequence length="352" mass="38823">MHTHSPSWFMLSSQATAHIHYDALLPAVLCTALALVIVGLRWYSRMMSRKGSVGTEDWMVTLAMLLSVAFTALIGGEFHTPSPRITLRLIFAQSLLYHLSTNLIKASFCIQYLRLFSLVRPVAWACIVLQVAILGAAAWGVFGVVFLCDPVHRYWDVREGVGECGDAQRHFLTTGVVGVGLDWVIWILPIPVVGRLKLPRRQKAGLLGVFGLGGVVCIVSILRLVLVYHFAREGKVTKSGTFALIWSTLELNVAIICASLLVMKPLFARFIPAMVSEQPVSAAEDARVWRAMTGLSLLDEAVLESEGKKQEDVERGRRDTAVAMSIRRGSLAVPASVWKGRKKSGGRARWSW</sequence>
<keyword evidence="3 6" id="KW-1133">Transmembrane helix</keyword>
<feature type="transmembrane region" description="Helical" evidence="6">
    <location>
        <begin position="122"/>
        <end position="147"/>
    </location>
</feature>
<feature type="transmembrane region" description="Helical" evidence="6">
    <location>
        <begin position="171"/>
        <end position="194"/>
    </location>
</feature>
<evidence type="ECO:0000313" key="9">
    <source>
        <dbReference type="Proteomes" id="UP000799424"/>
    </source>
</evidence>
<name>A0A6A6ZZX4_9PLEO</name>
<dbReference type="InterPro" id="IPR052337">
    <property type="entry name" value="SAT4-like"/>
</dbReference>
<feature type="transmembrane region" description="Helical" evidence="6">
    <location>
        <begin position="206"/>
        <end position="231"/>
    </location>
</feature>
<evidence type="ECO:0000259" key="7">
    <source>
        <dbReference type="Pfam" id="PF20684"/>
    </source>
</evidence>
<keyword evidence="9" id="KW-1185">Reference proteome</keyword>
<evidence type="ECO:0000256" key="1">
    <source>
        <dbReference type="ARBA" id="ARBA00004141"/>
    </source>
</evidence>
<comment type="similarity">
    <text evidence="5">Belongs to the SAT4 family.</text>
</comment>
<feature type="domain" description="Rhodopsin" evidence="7">
    <location>
        <begin position="40"/>
        <end position="269"/>
    </location>
</feature>
<evidence type="ECO:0000256" key="6">
    <source>
        <dbReference type="SAM" id="Phobius"/>
    </source>
</evidence>
<dbReference type="Pfam" id="PF20684">
    <property type="entry name" value="Fung_rhodopsin"/>
    <property type="match status" value="1"/>
</dbReference>
<feature type="transmembrane region" description="Helical" evidence="6">
    <location>
        <begin position="55"/>
        <end position="75"/>
    </location>
</feature>
<evidence type="ECO:0000256" key="4">
    <source>
        <dbReference type="ARBA" id="ARBA00023136"/>
    </source>
</evidence>
<dbReference type="EMBL" id="MU006225">
    <property type="protein sequence ID" value="KAF2826620.1"/>
    <property type="molecule type" value="Genomic_DNA"/>
</dbReference>
<gene>
    <name evidence="8" type="ORF">CC86DRAFT_292356</name>
</gene>
<feature type="transmembrane region" description="Helical" evidence="6">
    <location>
        <begin position="23"/>
        <end position="43"/>
    </location>
</feature>